<name>A0ABD2Z2E6_9GENT</name>
<dbReference type="Proteomes" id="UP001630127">
    <property type="component" value="Unassembled WGS sequence"/>
</dbReference>
<accession>A0ABD2Z2E6</accession>
<protein>
    <submittedName>
        <fullName evidence="1">Uncharacterized protein</fullName>
    </submittedName>
</protein>
<comment type="caution">
    <text evidence="1">The sequence shown here is derived from an EMBL/GenBank/DDBJ whole genome shotgun (WGS) entry which is preliminary data.</text>
</comment>
<reference evidence="1 2" key="1">
    <citation type="submission" date="2024-11" db="EMBL/GenBank/DDBJ databases">
        <title>A near-complete genome assembly of Cinchona calisaya.</title>
        <authorList>
            <person name="Lian D.C."/>
            <person name="Zhao X.W."/>
            <person name="Wei L."/>
        </authorList>
    </citation>
    <scope>NUCLEOTIDE SEQUENCE [LARGE SCALE GENOMIC DNA]</scope>
    <source>
        <tissue evidence="1">Nenye</tissue>
    </source>
</reference>
<organism evidence="1 2">
    <name type="scientific">Cinchona calisaya</name>
    <dbReference type="NCBI Taxonomy" id="153742"/>
    <lineage>
        <taxon>Eukaryota</taxon>
        <taxon>Viridiplantae</taxon>
        <taxon>Streptophyta</taxon>
        <taxon>Embryophyta</taxon>
        <taxon>Tracheophyta</taxon>
        <taxon>Spermatophyta</taxon>
        <taxon>Magnoliopsida</taxon>
        <taxon>eudicotyledons</taxon>
        <taxon>Gunneridae</taxon>
        <taxon>Pentapetalae</taxon>
        <taxon>asterids</taxon>
        <taxon>lamiids</taxon>
        <taxon>Gentianales</taxon>
        <taxon>Rubiaceae</taxon>
        <taxon>Cinchonoideae</taxon>
        <taxon>Cinchoneae</taxon>
        <taxon>Cinchona</taxon>
    </lineage>
</organism>
<sequence>MFVNDGFQATHQLPKKSQVDLALVVLTVSIPNPHQKLEVLQSQLDLAVPVGHVGHQLDGISKVDLLLTYHSNPKVSVDASPRVSSLTACPMQVDDRGAYNLSGRQNVIEGAPLLMDDQHAKFCHVCGKKTVQETDILDSLLDTDVVEQKNSTKSELNGNSEADCLIKNPQLKNTDKDAKVGAENTTSSDQRFRDFGCTSTIGNISSGFGVQAELNAHTYHGIWQSPRYIINKVWQDVMLSSMFRPFEAKAASTLSLDPNQAKISHIIANDFVWAPPAATTLKFKVDVSAIGNPSSVDGGGLIRRLDGSLIAGFVNSFGVTK</sequence>
<evidence type="ECO:0000313" key="2">
    <source>
        <dbReference type="Proteomes" id="UP001630127"/>
    </source>
</evidence>
<dbReference type="AlphaFoldDB" id="A0ABD2Z2E6"/>
<gene>
    <name evidence="1" type="ORF">ACH5RR_026382</name>
</gene>
<dbReference type="EMBL" id="JBJUIK010000011">
    <property type="protein sequence ID" value="KAL3513665.1"/>
    <property type="molecule type" value="Genomic_DNA"/>
</dbReference>
<evidence type="ECO:0000313" key="1">
    <source>
        <dbReference type="EMBL" id="KAL3513665.1"/>
    </source>
</evidence>
<proteinExistence type="predicted"/>
<keyword evidence="2" id="KW-1185">Reference proteome</keyword>